<evidence type="ECO:0000256" key="1">
    <source>
        <dbReference type="ARBA" id="ARBA00004141"/>
    </source>
</evidence>
<evidence type="ECO:0000256" key="3">
    <source>
        <dbReference type="ARBA" id="ARBA00022692"/>
    </source>
</evidence>
<name>A0A1I4A3R1_9BACL</name>
<keyword evidence="4 6" id="KW-1133">Transmembrane helix</keyword>
<gene>
    <name evidence="7" type="ORF">SAMN05518846_114136</name>
</gene>
<dbReference type="RefSeq" id="WP_092273406.1">
    <property type="nucleotide sequence ID" value="NZ_BJOE01000034.1"/>
</dbReference>
<dbReference type="InterPro" id="IPR051598">
    <property type="entry name" value="TSUP/Inactive_protease-like"/>
</dbReference>
<feature type="transmembrane region" description="Helical" evidence="6">
    <location>
        <begin position="107"/>
        <end position="125"/>
    </location>
</feature>
<comment type="similarity">
    <text evidence="2 6">Belongs to the 4-toluene sulfonate uptake permease (TSUP) (TC 2.A.102) family.</text>
</comment>
<proteinExistence type="inferred from homology"/>
<feature type="transmembrane region" description="Helical" evidence="6">
    <location>
        <begin position="51"/>
        <end position="71"/>
    </location>
</feature>
<organism evidence="7 8">
    <name type="scientific">Brevibacillus centrosporus</name>
    <dbReference type="NCBI Taxonomy" id="54910"/>
    <lineage>
        <taxon>Bacteria</taxon>
        <taxon>Bacillati</taxon>
        <taxon>Bacillota</taxon>
        <taxon>Bacilli</taxon>
        <taxon>Bacillales</taxon>
        <taxon>Paenibacillaceae</taxon>
        <taxon>Brevibacillus</taxon>
    </lineage>
</organism>
<dbReference type="PANTHER" id="PTHR43701">
    <property type="entry name" value="MEMBRANE TRANSPORTER PROTEIN MJ0441-RELATED"/>
    <property type="match status" value="1"/>
</dbReference>
<dbReference type="Pfam" id="PF01925">
    <property type="entry name" value="TauE"/>
    <property type="match status" value="1"/>
</dbReference>
<evidence type="ECO:0000256" key="5">
    <source>
        <dbReference type="ARBA" id="ARBA00023136"/>
    </source>
</evidence>
<keyword evidence="8" id="KW-1185">Reference proteome</keyword>
<comment type="subcellular location">
    <subcellularLocation>
        <location evidence="6">Cell membrane</location>
        <topology evidence="6">Multi-pass membrane protein</topology>
    </subcellularLocation>
    <subcellularLocation>
        <location evidence="1">Membrane</location>
        <topology evidence="1">Multi-pass membrane protein</topology>
    </subcellularLocation>
</comment>
<keyword evidence="6" id="KW-1003">Cell membrane</keyword>
<keyword evidence="5 6" id="KW-0472">Membrane</keyword>
<accession>A0A1I4A3R1</accession>
<feature type="transmembrane region" description="Helical" evidence="6">
    <location>
        <begin position="251"/>
        <end position="269"/>
    </location>
</feature>
<evidence type="ECO:0000313" key="8">
    <source>
        <dbReference type="Proteomes" id="UP000198915"/>
    </source>
</evidence>
<evidence type="ECO:0000313" key="7">
    <source>
        <dbReference type="EMBL" id="SFK50975.1"/>
    </source>
</evidence>
<dbReference type="PANTHER" id="PTHR43701:SF2">
    <property type="entry name" value="MEMBRANE TRANSPORTER PROTEIN YJNA-RELATED"/>
    <property type="match status" value="1"/>
</dbReference>
<dbReference type="GO" id="GO:0005886">
    <property type="term" value="C:plasma membrane"/>
    <property type="evidence" value="ECO:0007669"/>
    <property type="project" value="UniProtKB-SubCell"/>
</dbReference>
<feature type="transmembrane region" description="Helical" evidence="6">
    <location>
        <begin position="157"/>
        <end position="182"/>
    </location>
</feature>
<dbReference type="AlphaFoldDB" id="A0A1I4A3R1"/>
<reference evidence="8" key="1">
    <citation type="submission" date="2016-10" db="EMBL/GenBank/DDBJ databases">
        <authorList>
            <person name="Varghese N."/>
            <person name="Submissions S."/>
        </authorList>
    </citation>
    <scope>NUCLEOTIDE SEQUENCE [LARGE SCALE GENOMIC DNA]</scope>
    <source>
        <strain evidence="8">OK042</strain>
    </source>
</reference>
<evidence type="ECO:0000256" key="2">
    <source>
        <dbReference type="ARBA" id="ARBA00009142"/>
    </source>
</evidence>
<evidence type="ECO:0000256" key="4">
    <source>
        <dbReference type="ARBA" id="ARBA00022989"/>
    </source>
</evidence>
<evidence type="ECO:0000256" key="6">
    <source>
        <dbReference type="RuleBase" id="RU363041"/>
    </source>
</evidence>
<dbReference type="EMBL" id="FORT01000014">
    <property type="protein sequence ID" value="SFK50975.1"/>
    <property type="molecule type" value="Genomic_DNA"/>
</dbReference>
<dbReference type="STRING" id="1884381.SAMN05518846_114136"/>
<sequence length="274" mass="29428">MLVAIAILFLFIGVAAGVVGSIAGLGGGIFFVPALLFFANAYMPGSMTPQVAAATSLIVIAVTALSSSISYLKQKKVDVQSALLFFIGSAPGAIVGVYLNKLLPIEGFTLLFGLFQLLMFVLMMVKDKLKPRSINWEIKRHFIDHEGNEYEYGYSRWMAILIAFFVGITSSLFGVGGGVLMVPAMMILFRFPPHIATATSMLVIFFSAVIGSITNVLHHNIDWLYAAMLAPGAWAGGKLGAYVASKMKGRTIVLVLRVLILGIAIQMIGESILS</sequence>
<dbReference type="InterPro" id="IPR002781">
    <property type="entry name" value="TM_pro_TauE-like"/>
</dbReference>
<keyword evidence="3 6" id="KW-0812">Transmembrane</keyword>
<dbReference type="Proteomes" id="UP000198915">
    <property type="component" value="Unassembled WGS sequence"/>
</dbReference>
<protein>
    <recommendedName>
        <fullName evidence="6">Probable membrane transporter protein</fullName>
    </recommendedName>
</protein>
<feature type="transmembrane region" description="Helical" evidence="6">
    <location>
        <begin position="194"/>
        <end position="217"/>
    </location>
</feature>
<feature type="transmembrane region" description="Helical" evidence="6">
    <location>
        <begin position="83"/>
        <end position="100"/>
    </location>
</feature>